<dbReference type="PIRSF" id="PIRSF005562">
    <property type="entry name" value="FAS_yeast_beta"/>
    <property type="match status" value="1"/>
</dbReference>
<dbReference type="STRING" id="5539.A0A3E2H5J4"/>
<dbReference type="Gene3D" id="6.10.140.1400">
    <property type="match status" value="1"/>
</dbReference>
<evidence type="ECO:0000313" key="18">
    <source>
        <dbReference type="Proteomes" id="UP000258309"/>
    </source>
</evidence>
<dbReference type="Pfam" id="PF01575">
    <property type="entry name" value="MaoC_dehydratas"/>
    <property type="match status" value="1"/>
</dbReference>
<evidence type="ECO:0000256" key="5">
    <source>
        <dbReference type="ARBA" id="ARBA00022857"/>
    </source>
</evidence>
<keyword evidence="9" id="KW-0511">Multifunctional enzyme</keyword>
<feature type="active site" description="For acetyltransferase activity" evidence="15">
    <location>
        <position position="279"/>
    </location>
</feature>
<dbReference type="Gene3D" id="3.30.1120.100">
    <property type="match status" value="1"/>
</dbReference>
<dbReference type="SMART" id="SM00827">
    <property type="entry name" value="PKS_AT"/>
    <property type="match status" value="1"/>
</dbReference>
<name>A0A3E2H5J4_SCYLI</name>
<dbReference type="GO" id="GO:0004318">
    <property type="term" value="F:enoyl-[acyl-carrier-protein] reductase (NADH) activity"/>
    <property type="evidence" value="ECO:0007669"/>
    <property type="project" value="UniProtKB-EC"/>
</dbReference>
<dbReference type="InterPro" id="IPR016035">
    <property type="entry name" value="Acyl_Trfase/lysoPLipase"/>
</dbReference>
<keyword evidence="18" id="KW-1185">Reference proteome</keyword>
<protein>
    <recommendedName>
        <fullName evidence="16">Malonyl-CoA:ACP transacylase (MAT) domain-containing protein</fullName>
    </recommendedName>
</protein>
<evidence type="ECO:0000256" key="8">
    <source>
        <dbReference type="ARBA" id="ARBA00023239"/>
    </source>
</evidence>
<comment type="catalytic activity">
    <reaction evidence="13">
        <text>a 2,3-saturated acyl-[ACP] + NAD(+) = a (2E)-enoyl-[ACP] + NADH + H(+)</text>
        <dbReference type="Rhea" id="RHEA:10240"/>
        <dbReference type="Rhea" id="RHEA-COMP:9925"/>
        <dbReference type="Rhea" id="RHEA-COMP:9926"/>
        <dbReference type="ChEBI" id="CHEBI:15378"/>
        <dbReference type="ChEBI" id="CHEBI:57540"/>
        <dbReference type="ChEBI" id="CHEBI:57945"/>
        <dbReference type="ChEBI" id="CHEBI:78784"/>
        <dbReference type="ChEBI" id="CHEBI:78785"/>
        <dbReference type="EC" id="1.3.1.9"/>
    </reaction>
</comment>
<gene>
    <name evidence="17" type="ORF">B7463_g7700</name>
</gene>
<dbReference type="SUPFAM" id="SSF52151">
    <property type="entry name" value="FabD/lysophospholipase-like"/>
    <property type="match status" value="2"/>
</dbReference>
<dbReference type="Pfam" id="PF00698">
    <property type="entry name" value="Acyl_transf_1"/>
    <property type="match status" value="1"/>
</dbReference>
<evidence type="ECO:0000256" key="7">
    <source>
        <dbReference type="ARBA" id="ARBA00023027"/>
    </source>
</evidence>
<dbReference type="CDD" id="cd03447">
    <property type="entry name" value="FAS_MaoC"/>
    <property type="match status" value="1"/>
</dbReference>
<dbReference type="InterPro" id="IPR001227">
    <property type="entry name" value="Ac_transferase_dom_sf"/>
</dbReference>
<evidence type="ECO:0000256" key="2">
    <source>
        <dbReference type="ARBA" id="ARBA00010009"/>
    </source>
</evidence>
<comment type="catalytic activity">
    <reaction evidence="12">
        <text>(9Z)-octadecenoyl-[ACP] + H2O = (9Z)-octadecenoate + holo-[ACP] + H(+)</text>
        <dbReference type="Rhea" id="RHEA:15057"/>
        <dbReference type="Rhea" id="RHEA-COMP:9685"/>
        <dbReference type="Rhea" id="RHEA-COMP:9924"/>
        <dbReference type="ChEBI" id="CHEBI:15377"/>
        <dbReference type="ChEBI" id="CHEBI:15378"/>
        <dbReference type="ChEBI" id="CHEBI:30823"/>
        <dbReference type="ChEBI" id="CHEBI:64479"/>
        <dbReference type="ChEBI" id="CHEBI:78783"/>
        <dbReference type="EC" id="3.1.2.14"/>
    </reaction>
</comment>
<dbReference type="Gene3D" id="3.40.366.10">
    <property type="entry name" value="Malonyl-Coenzyme A Acyl Carrier Protein, domain 2"/>
    <property type="match status" value="3"/>
</dbReference>
<dbReference type="FunFam" id="3.20.20.70:FF:000078">
    <property type="entry name" value="Fatty acid synthase beta subunit dehydratase"/>
    <property type="match status" value="1"/>
</dbReference>
<evidence type="ECO:0000256" key="12">
    <source>
        <dbReference type="ARBA" id="ARBA00048536"/>
    </source>
</evidence>
<dbReference type="InterPro" id="IPR003965">
    <property type="entry name" value="Fatty_acid_synthase"/>
</dbReference>
<keyword evidence="7" id="KW-0520">NAD</keyword>
<dbReference type="FunFam" id="3.40.366.10:FF:000006">
    <property type="entry name" value="Fatty acid synthase beta subunit dehydratase"/>
    <property type="match status" value="1"/>
</dbReference>
<dbReference type="EMBL" id="NCSJ02000156">
    <property type="protein sequence ID" value="RFU28639.1"/>
    <property type="molecule type" value="Genomic_DNA"/>
</dbReference>
<feature type="non-terminal residue" evidence="17">
    <location>
        <position position="2082"/>
    </location>
</feature>
<dbReference type="Pfam" id="PF22235">
    <property type="entry name" value="FAS1_thioest_ins"/>
    <property type="match status" value="1"/>
</dbReference>
<evidence type="ECO:0000256" key="15">
    <source>
        <dbReference type="PIRSR" id="PIRSR005562-1"/>
    </source>
</evidence>
<dbReference type="GO" id="GO:0004312">
    <property type="term" value="F:fatty acid synthase activity"/>
    <property type="evidence" value="ECO:0007669"/>
    <property type="project" value="InterPro"/>
</dbReference>
<dbReference type="Gene3D" id="3.10.129.10">
    <property type="entry name" value="Hotdog Thioesterase"/>
    <property type="match status" value="2"/>
</dbReference>
<dbReference type="PANTHER" id="PTHR10982:SF21">
    <property type="entry name" value="FATTY ACID SYNTHASE SUBUNIT BETA"/>
    <property type="match status" value="1"/>
</dbReference>
<dbReference type="InterPro" id="IPR014043">
    <property type="entry name" value="Acyl_transferase_dom"/>
</dbReference>
<evidence type="ECO:0000259" key="16">
    <source>
        <dbReference type="SMART" id="SM00827"/>
    </source>
</evidence>
<comment type="catalytic activity">
    <reaction evidence="1">
        <text>a (3R)-hydroxyacyl-[ACP] = a (2E)-enoyl-[ACP] + H2O</text>
        <dbReference type="Rhea" id="RHEA:13097"/>
        <dbReference type="Rhea" id="RHEA-COMP:9925"/>
        <dbReference type="Rhea" id="RHEA-COMP:9945"/>
        <dbReference type="ChEBI" id="CHEBI:15377"/>
        <dbReference type="ChEBI" id="CHEBI:78784"/>
        <dbReference type="ChEBI" id="CHEBI:78827"/>
        <dbReference type="EC" id="4.2.1.59"/>
    </reaction>
</comment>
<comment type="similarity">
    <text evidence="2">Belongs to the fungal fatty acid synthetase subunit beta family.</text>
</comment>
<evidence type="ECO:0000256" key="1">
    <source>
        <dbReference type="ARBA" id="ARBA00001055"/>
    </source>
</evidence>
<comment type="caution">
    <text evidence="17">The sequence shown here is derived from an EMBL/GenBank/DDBJ whole genome shotgun (WGS) entry which is preliminary data.</text>
</comment>
<evidence type="ECO:0000256" key="13">
    <source>
        <dbReference type="ARBA" id="ARBA00048572"/>
    </source>
</evidence>
<keyword evidence="8" id="KW-0456">Lyase</keyword>
<dbReference type="GO" id="GO:0016297">
    <property type="term" value="F:fatty acyl-[ACP] hydrolase activity"/>
    <property type="evidence" value="ECO:0007669"/>
    <property type="project" value="UniProtKB-EC"/>
</dbReference>
<dbReference type="Gene3D" id="3.30.70.2430">
    <property type="match status" value="1"/>
</dbReference>
<dbReference type="Gene3D" id="1.20.1050.120">
    <property type="match status" value="1"/>
</dbReference>
<accession>A0A3E2H5J4</accession>
<comment type="catalytic activity">
    <reaction evidence="14">
        <text>holo-[ACP] + acetyl-CoA = acetyl-[ACP] + CoA</text>
        <dbReference type="Rhea" id="RHEA:41788"/>
        <dbReference type="Rhea" id="RHEA-COMP:9621"/>
        <dbReference type="Rhea" id="RHEA-COMP:9685"/>
        <dbReference type="ChEBI" id="CHEBI:57287"/>
        <dbReference type="ChEBI" id="CHEBI:57288"/>
        <dbReference type="ChEBI" id="CHEBI:64479"/>
        <dbReference type="ChEBI" id="CHEBI:78446"/>
        <dbReference type="EC" id="2.3.1.38"/>
    </reaction>
</comment>
<dbReference type="PRINTS" id="PR01483">
    <property type="entry name" value="FASYNTHASE"/>
</dbReference>
<comment type="catalytic activity">
    <reaction evidence="10">
        <text>acetyl-CoA + n malonyl-CoA + 2n NADPH + 4n H(+) = a long-chain-acyl-CoA + n CoA + n CO2 + 2n NADP(+).</text>
        <dbReference type="EC" id="2.3.1.86"/>
    </reaction>
</comment>
<dbReference type="PANTHER" id="PTHR10982">
    <property type="entry name" value="MALONYL COA-ACYL CARRIER PROTEIN TRANSACYLASE"/>
    <property type="match status" value="1"/>
</dbReference>
<dbReference type="InterPro" id="IPR013565">
    <property type="entry name" value="Fas1/AflB-like_central"/>
</dbReference>
<dbReference type="InterPro" id="IPR040883">
    <property type="entry name" value="FAS_meander"/>
</dbReference>
<keyword evidence="6" id="KW-0560">Oxidoreductase</keyword>
<dbReference type="Pfam" id="PF17828">
    <property type="entry name" value="FAS_N"/>
    <property type="match status" value="1"/>
</dbReference>
<evidence type="ECO:0000256" key="3">
    <source>
        <dbReference type="ARBA" id="ARBA00022679"/>
    </source>
</evidence>
<evidence type="ECO:0000256" key="14">
    <source>
        <dbReference type="ARBA" id="ARBA00048835"/>
    </source>
</evidence>
<dbReference type="Pfam" id="PF13452">
    <property type="entry name" value="FAS1_DH_region"/>
    <property type="match status" value="1"/>
</dbReference>
<comment type="catalytic activity">
    <reaction evidence="11">
        <text>holo-[ACP] + malonyl-CoA = malonyl-[ACP] + CoA</text>
        <dbReference type="Rhea" id="RHEA:41792"/>
        <dbReference type="Rhea" id="RHEA-COMP:9623"/>
        <dbReference type="Rhea" id="RHEA-COMP:9685"/>
        <dbReference type="ChEBI" id="CHEBI:57287"/>
        <dbReference type="ChEBI" id="CHEBI:57384"/>
        <dbReference type="ChEBI" id="CHEBI:64479"/>
        <dbReference type="ChEBI" id="CHEBI:78449"/>
        <dbReference type="EC" id="2.3.1.39"/>
    </reaction>
</comment>
<keyword evidence="5" id="KW-0521">NADP</keyword>
<dbReference type="SUPFAM" id="SSF51395">
    <property type="entry name" value="FMN-linked oxidoreductases"/>
    <property type="match status" value="1"/>
</dbReference>
<keyword evidence="3" id="KW-0808">Transferase</keyword>
<dbReference type="InterPro" id="IPR002539">
    <property type="entry name" value="MaoC-like_dom"/>
</dbReference>
<keyword evidence="4" id="KW-0378">Hydrolase</keyword>
<dbReference type="Pfam" id="PF08354">
    <property type="entry name" value="Fas1-AflB-like_hel"/>
    <property type="match status" value="1"/>
</dbReference>
<evidence type="ECO:0000256" key="10">
    <source>
        <dbReference type="ARBA" id="ARBA00048237"/>
    </source>
</evidence>
<sequence>METPYVLTDDEAAGPSSMRHLELTYGSLCYCFTIPGHLYSCGSKSVQRFSVVLANQTTEELQRTEPDSVISLMIQYLVFLATEIQKDNQGQEFRNYLQVILLEFDQEFLRDDIHSFAATLPEEHERFSLIRSYCLLKVATNYAFSLYESQLFKAAGNEKATIFTIFGGQGNNEHYFEEVREVYQLYYPFIGDFIDSWSKLLIKLSQDSRTGELYTTALDVTGWLQNPETTPDDSYLISCAVSFPVIGIIQLANYAVMCKLLGATPGEVLKYISGTTGHSQGVVVAAALASVDSWQSFAIAAENALTILFWIGCRSQQSCPQIVLDPNSIKQSIDNGEGTPTPMLSITDLPRSQLLQHVDEVNSYLPANKQIDIALKNDDRNTVLAGPASSLCGLNNKIREHKCPASLDQTRVPFSKRKIQFKNRFLPITAPFHSRHLVSVSDIIRKDLESITLHSSSLRIPVFGTESGEDLRKLDTTNLIPLLVSMVIDAPVDWRRATDFPGVTHILDFGPGGTSGIGTFTHRAKQGMGVRVILATVLSSSNLDIGAKYDIYSTKHSLKYGTNWLKLYGPKLVKAIGGTTFIETKMSQLLGQPPIMVAGMTPTTTRWEFVVATMNSGYHIELAGGGFSNSKVMTEAIHNIQRRIPPGRGLTINLIYASPRSIQWQLSLIRQLRQDGTPIHGLTIGAGVPSLDVANEYIKELGLSHIAFKPGSTEAINAVLKIAKANPDFPIMLQWTGGRGGGHHSFEDFHAPILNMYGTIRACNNIILVAGSGFGEGSDIYPYISGSWSQKFGYAPMPFDGCLFGSRVMVAKEAYTSGAVKRTIAETKGVDNDQWEKTYDTVTGGIITVKSEMGEPIHMIATRGVLLWVEMDRNIFSLDKGKRIAALEKYRASIIRRLNDDFQKVWFGCSNGKAVDLEDMTYAEVLYRLVELLYIKRTAKWIDVSYQRIILDFIRRLEERFMHSDTALSIFQDSSELLDPYTAIENVLNTYPEAQNQLMNIADMNYFLHVCQRPGQKPVTFVPALDENFETWFKKDSLWQSENLEAVVGQDSDRCCILQGPVAVKHTKIVDEPIKQILDGINKTLITLLTGNLSQTDFQKGDQTVATLGDAGIGSTVATELDGITGVLGKDEIEYRLSSSNPPNPETWFAFLAGRCNTWRHALFMTENIVQDRKLLSNPIRRIFKPAGNVHVRIAYPDIPSRTIITLFETTATDCLVSRVDIQLGNENMVYVNMFAYKTANGTPAILSLKYNFLPQTRCSPLHEVMEGRQSRIKSFYYQLWFGNTDFKSEDLLATHSRSRSFVISRKMIKEFVNAVGISGEDFLEHPGKLMSAPMDLAMAISWKGLIEPLFSVDADLSLLVHLSNEFKVLPGQESLREGDSVESTASVTAILNQDSGKLVEVTATITRECIPVIEVISKFLYRGTYSDYEDNFQRTETSTILTICSGTDLAVLRSKAWLRFQDSGDGYGTDLVGRTLIFKTQSLVQLSGKAVYRNIETTGKVFLKMPIHGDVQIGIVNYQSSVAQGNPVTDYLRRHGSPLTQHVSLKNPISIKTEAPILLKIASANWKYAEASGDYNPIHTSLIFSRLANLPGTITHGMYSSAAVRNLVERWVYKNEVGCMRRFYASFVGMVLPKAELEVCITHTGMIDGCKIVSIEASNADTKEKVLIGEAEIELPTTVYLFTGQGSQEKNMGMDLYAQSPAAKAIWDKADDFFFDNYGISLLEIVRKNPKELTVFFGGPRGQAIRQNYMNMVHEVFEPDGSPKTEKIFKEINEYSLSYTHRAPNGLLSATQFTQPALTIMEMASLADMRSKGLVSPNCMFAGHSLGEYSALAALANIMPLEKWLSIVFYRGLTMQAAVKRDAAGRSDYSMVAVDPSRISKSFNETSLRYMVERIADETNLLLEIVNFNIESMQYVCAGSLQALDCLTNLANLVKATEFDMTVELSSSNGQSRFSQLLQESLHKTKKGSQPLVLRRGVATVPLNSIDVPFHSSFLYPNLASFRDVLLQNISLASIDPKTLIGRYVPNVTALPFDITREYFQKVHYITRSPVIEKVLAGWDPDYNSSPSTPGTASTEWEVVA</sequence>
<dbReference type="Gene3D" id="6.10.60.10">
    <property type="match status" value="1"/>
</dbReference>
<evidence type="ECO:0000313" key="17">
    <source>
        <dbReference type="EMBL" id="RFU28639.1"/>
    </source>
</evidence>
<dbReference type="SUPFAM" id="SSF54637">
    <property type="entry name" value="Thioesterase/thiol ester dehydrase-isomerase"/>
    <property type="match status" value="2"/>
</dbReference>
<dbReference type="GO" id="GO:0004321">
    <property type="term" value="F:fatty-acyl-CoA synthase activity"/>
    <property type="evidence" value="ECO:0007669"/>
    <property type="project" value="UniProtKB-EC"/>
</dbReference>
<dbReference type="InterPro" id="IPR041099">
    <property type="entry name" value="FAS1_N"/>
</dbReference>
<feature type="non-terminal residue" evidence="17">
    <location>
        <position position="1"/>
    </location>
</feature>
<dbReference type="Pfam" id="PF16073">
    <property type="entry name" value="SAT"/>
    <property type="match status" value="1"/>
</dbReference>
<dbReference type="FunFam" id="1.20.930.70:FF:000001">
    <property type="entry name" value="Fatty acid synthase beta subunit dehydratase"/>
    <property type="match status" value="1"/>
</dbReference>
<evidence type="ECO:0000256" key="6">
    <source>
        <dbReference type="ARBA" id="ARBA00023002"/>
    </source>
</evidence>
<feature type="active site" description="For malonyltransferase activity" evidence="15">
    <location>
        <position position="1826"/>
    </location>
</feature>
<proteinExistence type="inferred from homology"/>
<dbReference type="Gene3D" id="3.20.20.70">
    <property type="entry name" value="Aldolase class I"/>
    <property type="match status" value="1"/>
</dbReference>
<feature type="domain" description="Malonyl-CoA:ACP transacylase (MAT)" evidence="16">
    <location>
        <begin position="1682"/>
        <end position="1979"/>
    </location>
</feature>
<dbReference type="InterPro" id="IPR013785">
    <property type="entry name" value="Aldolase_TIM"/>
</dbReference>
<evidence type="ECO:0000256" key="9">
    <source>
        <dbReference type="ARBA" id="ARBA00023268"/>
    </source>
</evidence>
<dbReference type="InterPro" id="IPR050830">
    <property type="entry name" value="Fungal_FAS"/>
</dbReference>
<dbReference type="GO" id="GO:0005835">
    <property type="term" value="C:fatty acid synthase complex"/>
    <property type="evidence" value="ECO:0007669"/>
    <property type="project" value="InterPro"/>
</dbReference>
<dbReference type="InterPro" id="IPR016452">
    <property type="entry name" value="Fas1/AflB-like"/>
</dbReference>
<organism evidence="17 18">
    <name type="scientific">Scytalidium lignicola</name>
    <name type="common">Hyphomycete</name>
    <dbReference type="NCBI Taxonomy" id="5539"/>
    <lineage>
        <taxon>Eukaryota</taxon>
        <taxon>Fungi</taxon>
        <taxon>Dikarya</taxon>
        <taxon>Ascomycota</taxon>
        <taxon>Pezizomycotina</taxon>
        <taxon>Leotiomycetes</taxon>
        <taxon>Leotiomycetes incertae sedis</taxon>
        <taxon>Scytalidium</taxon>
    </lineage>
</organism>
<dbReference type="Gene3D" id="6.20.240.10">
    <property type="match status" value="1"/>
</dbReference>
<dbReference type="GO" id="GO:0019171">
    <property type="term" value="F:(3R)-hydroxyacyl-[acyl-carrier-protein] dehydratase activity"/>
    <property type="evidence" value="ECO:0007669"/>
    <property type="project" value="UniProtKB-EC"/>
</dbReference>
<evidence type="ECO:0000256" key="4">
    <source>
        <dbReference type="ARBA" id="ARBA00022801"/>
    </source>
</evidence>
<dbReference type="InterPro" id="IPR029069">
    <property type="entry name" value="HotDog_dom_sf"/>
</dbReference>
<dbReference type="Proteomes" id="UP000258309">
    <property type="component" value="Unassembled WGS sequence"/>
</dbReference>
<dbReference type="GO" id="GO:0006633">
    <property type="term" value="P:fatty acid biosynthetic process"/>
    <property type="evidence" value="ECO:0007669"/>
    <property type="project" value="InterPro"/>
</dbReference>
<reference evidence="17 18" key="1">
    <citation type="submission" date="2018-05" db="EMBL/GenBank/DDBJ databases">
        <title>Draft genome sequence of Scytalidium lignicola DSM 105466, a ubiquitous saprotrophic fungus.</title>
        <authorList>
            <person name="Buettner E."/>
            <person name="Gebauer A.M."/>
            <person name="Hofrichter M."/>
            <person name="Liers C."/>
            <person name="Kellner H."/>
        </authorList>
    </citation>
    <scope>NUCLEOTIDE SEQUENCE [LARGE SCALE GENOMIC DNA]</scope>
    <source>
        <strain evidence="17 18">DSM 105466</strain>
    </source>
</reference>
<dbReference type="GO" id="GO:0004314">
    <property type="term" value="F:[acyl-carrier-protein] S-malonyltransferase activity"/>
    <property type="evidence" value="ECO:0007669"/>
    <property type="project" value="UniProtKB-EC"/>
</dbReference>
<dbReference type="OrthoDB" id="5417908at2759"/>
<dbReference type="Pfam" id="PF17951">
    <property type="entry name" value="FAS_meander"/>
    <property type="match status" value="1"/>
</dbReference>
<dbReference type="GO" id="GO:0004313">
    <property type="term" value="F:[acyl-carrier-protein] S-acetyltransferase activity"/>
    <property type="evidence" value="ECO:0007669"/>
    <property type="project" value="UniProtKB-EC"/>
</dbReference>
<dbReference type="InterPro" id="IPR032088">
    <property type="entry name" value="SAT"/>
</dbReference>
<dbReference type="Gene3D" id="1.20.930.70">
    <property type="match status" value="1"/>
</dbReference>
<evidence type="ECO:0000256" key="11">
    <source>
        <dbReference type="ARBA" id="ARBA00048462"/>
    </source>
</evidence>
<dbReference type="InterPro" id="IPR039569">
    <property type="entry name" value="FAS1-like_DH_region"/>
</dbReference>